<keyword evidence="3" id="KW-0539">Nucleus</keyword>
<evidence type="ECO:0000313" key="6">
    <source>
        <dbReference type="Proteomes" id="UP000736672"/>
    </source>
</evidence>
<comment type="caution">
    <text evidence="5">The sequence shown here is derived from an EMBL/GenBank/DDBJ whole genome shotgun (WGS) entry which is preliminary data.</text>
</comment>
<dbReference type="SMART" id="SM00906">
    <property type="entry name" value="Fungal_trans"/>
    <property type="match status" value="1"/>
</dbReference>
<dbReference type="PROSITE" id="PS50048">
    <property type="entry name" value="ZN2_CY6_FUNGAL_2"/>
    <property type="match status" value="1"/>
</dbReference>
<organism evidence="5 6">
    <name type="scientific">Fusarium solani</name>
    <name type="common">Filamentous fungus</name>
    <dbReference type="NCBI Taxonomy" id="169388"/>
    <lineage>
        <taxon>Eukaryota</taxon>
        <taxon>Fungi</taxon>
        <taxon>Dikarya</taxon>
        <taxon>Ascomycota</taxon>
        <taxon>Pezizomycotina</taxon>
        <taxon>Sordariomycetes</taxon>
        <taxon>Hypocreomycetidae</taxon>
        <taxon>Hypocreales</taxon>
        <taxon>Nectriaceae</taxon>
        <taxon>Fusarium</taxon>
        <taxon>Fusarium solani species complex</taxon>
    </lineage>
</organism>
<dbReference type="EMBL" id="JAGTJS010000026">
    <property type="protein sequence ID" value="KAH7234238.1"/>
    <property type="molecule type" value="Genomic_DNA"/>
</dbReference>
<proteinExistence type="predicted"/>
<dbReference type="PANTHER" id="PTHR31001">
    <property type="entry name" value="UNCHARACTERIZED TRANSCRIPTIONAL REGULATORY PROTEIN"/>
    <property type="match status" value="1"/>
</dbReference>
<dbReference type="GO" id="GO:0003677">
    <property type="term" value="F:DNA binding"/>
    <property type="evidence" value="ECO:0007669"/>
    <property type="project" value="InterPro"/>
</dbReference>
<accession>A0A9P9JRG0</accession>
<gene>
    <name evidence="5" type="ORF">B0J15DRAFT_529942</name>
</gene>
<dbReference type="PANTHER" id="PTHR31001:SF90">
    <property type="entry name" value="CENTROMERE DNA-BINDING PROTEIN COMPLEX CBF3 SUBUNIT B"/>
    <property type="match status" value="1"/>
</dbReference>
<evidence type="ECO:0000256" key="1">
    <source>
        <dbReference type="ARBA" id="ARBA00004123"/>
    </source>
</evidence>
<dbReference type="AlphaFoldDB" id="A0A9P9JRG0"/>
<keyword evidence="2" id="KW-0479">Metal-binding</keyword>
<protein>
    <recommendedName>
        <fullName evidence="4">Zn(2)-C6 fungal-type domain-containing protein</fullName>
    </recommendedName>
</protein>
<dbReference type="GO" id="GO:0005634">
    <property type="term" value="C:nucleus"/>
    <property type="evidence" value="ECO:0007669"/>
    <property type="project" value="UniProtKB-SubCell"/>
</dbReference>
<sequence length="570" mass="65274">MGSTGISLRTTQRAPRSCLSCASRKVKCDKSVPCSRCIKRGQADACVREMVIIRGEVTTWQDGPHVLTYEELSRENQRLRREISVLRAERGELPQSNARPVTLGSIKESQYSSGAEEQLWQNISTTPETRASSTILHWEDIILPSPACSDRLIAYDRTWHSWVHYALEYPHFSHECTVFMGTMQENLSLDKADASWMAVYFSVLSTALLMMDDAEAENLPLPDGEQLWLQIRINHQETSANWYHAAIFCLHKADFMRIPSIRSVQAIAILGISFNNRGDSELGEHLWSSAIRIAQRIGLDQGYSEMASSCLSAEGQHRLWWTFVICDWLTLPYRPPRVHDTDFDVPLPSATSTDEEEKVTHPVHYHIFMARTSTIFYYFRQAIRSGPASLAEMAQVVRKADEELAEIIDTLPVHLRPDADESDEIRRLELAQPWIKWQRFDLTLVLLHLRLQINCTLQEQWLSYPGQYDWARTISVRSAMSIVWINRNWDQPISMRKQWALSYHIFASALALLSECRSDSSTEDEEYTETIQGAVELLEKIKEHSAVAYHAARILRENMVKGNQTDGSLD</sequence>
<feature type="domain" description="Zn(2)-C6 fungal-type" evidence="4">
    <location>
        <begin position="17"/>
        <end position="48"/>
    </location>
</feature>
<dbReference type="PROSITE" id="PS00463">
    <property type="entry name" value="ZN2_CY6_FUNGAL_1"/>
    <property type="match status" value="1"/>
</dbReference>
<dbReference type="Proteomes" id="UP000736672">
    <property type="component" value="Unassembled WGS sequence"/>
</dbReference>
<dbReference type="Pfam" id="PF04082">
    <property type="entry name" value="Fungal_trans"/>
    <property type="match status" value="1"/>
</dbReference>
<evidence type="ECO:0000259" key="4">
    <source>
        <dbReference type="PROSITE" id="PS50048"/>
    </source>
</evidence>
<dbReference type="InterPro" id="IPR050613">
    <property type="entry name" value="Sec_Metabolite_Reg"/>
</dbReference>
<dbReference type="CDD" id="cd00067">
    <property type="entry name" value="GAL4"/>
    <property type="match status" value="1"/>
</dbReference>
<dbReference type="GO" id="GO:0000981">
    <property type="term" value="F:DNA-binding transcription factor activity, RNA polymerase II-specific"/>
    <property type="evidence" value="ECO:0007669"/>
    <property type="project" value="InterPro"/>
</dbReference>
<evidence type="ECO:0000256" key="2">
    <source>
        <dbReference type="ARBA" id="ARBA00022723"/>
    </source>
</evidence>
<comment type="subcellular location">
    <subcellularLocation>
        <location evidence="1">Nucleus</location>
    </subcellularLocation>
</comment>
<dbReference type="Pfam" id="PF00172">
    <property type="entry name" value="Zn_clus"/>
    <property type="match status" value="1"/>
</dbReference>
<dbReference type="InterPro" id="IPR001138">
    <property type="entry name" value="Zn2Cys6_DnaBD"/>
</dbReference>
<evidence type="ECO:0000313" key="5">
    <source>
        <dbReference type="EMBL" id="KAH7234238.1"/>
    </source>
</evidence>
<dbReference type="OrthoDB" id="1747771at2759"/>
<dbReference type="InterPro" id="IPR036864">
    <property type="entry name" value="Zn2-C6_fun-type_DNA-bd_sf"/>
</dbReference>
<name>A0A9P9JRG0_FUSSL</name>
<dbReference type="InterPro" id="IPR007219">
    <property type="entry name" value="XnlR_reg_dom"/>
</dbReference>
<dbReference type="CDD" id="cd12148">
    <property type="entry name" value="fungal_TF_MHR"/>
    <property type="match status" value="1"/>
</dbReference>
<dbReference type="SUPFAM" id="SSF57701">
    <property type="entry name" value="Zn2/Cys6 DNA-binding domain"/>
    <property type="match status" value="1"/>
</dbReference>
<dbReference type="SMART" id="SM00066">
    <property type="entry name" value="GAL4"/>
    <property type="match status" value="1"/>
</dbReference>
<keyword evidence="6" id="KW-1185">Reference proteome</keyword>
<dbReference type="GO" id="GO:0006351">
    <property type="term" value="P:DNA-templated transcription"/>
    <property type="evidence" value="ECO:0007669"/>
    <property type="project" value="InterPro"/>
</dbReference>
<dbReference type="GO" id="GO:0008270">
    <property type="term" value="F:zinc ion binding"/>
    <property type="evidence" value="ECO:0007669"/>
    <property type="project" value="InterPro"/>
</dbReference>
<dbReference type="Gene3D" id="4.10.240.10">
    <property type="entry name" value="Zn(2)-C6 fungal-type DNA-binding domain"/>
    <property type="match status" value="1"/>
</dbReference>
<reference evidence="5" key="1">
    <citation type="journal article" date="2021" name="Nat. Commun.">
        <title>Genetic determinants of endophytism in the Arabidopsis root mycobiome.</title>
        <authorList>
            <person name="Mesny F."/>
            <person name="Miyauchi S."/>
            <person name="Thiergart T."/>
            <person name="Pickel B."/>
            <person name="Atanasova L."/>
            <person name="Karlsson M."/>
            <person name="Huettel B."/>
            <person name="Barry K.W."/>
            <person name="Haridas S."/>
            <person name="Chen C."/>
            <person name="Bauer D."/>
            <person name="Andreopoulos W."/>
            <person name="Pangilinan J."/>
            <person name="LaButti K."/>
            <person name="Riley R."/>
            <person name="Lipzen A."/>
            <person name="Clum A."/>
            <person name="Drula E."/>
            <person name="Henrissat B."/>
            <person name="Kohler A."/>
            <person name="Grigoriev I.V."/>
            <person name="Martin F.M."/>
            <person name="Hacquard S."/>
        </authorList>
    </citation>
    <scope>NUCLEOTIDE SEQUENCE</scope>
    <source>
        <strain evidence="5">FSSC 5 MPI-SDFR-AT-0091</strain>
    </source>
</reference>
<evidence type="ECO:0000256" key="3">
    <source>
        <dbReference type="ARBA" id="ARBA00023242"/>
    </source>
</evidence>